<dbReference type="SUPFAM" id="SSF46785">
    <property type="entry name" value="Winged helix' DNA-binding domain"/>
    <property type="match status" value="1"/>
</dbReference>
<evidence type="ECO:0000313" key="7">
    <source>
        <dbReference type="Proteomes" id="UP001342418"/>
    </source>
</evidence>
<evidence type="ECO:0000259" key="5">
    <source>
        <dbReference type="PROSITE" id="PS50931"/>
    </source>
</evidence>
<feature type="domain" description="HTH lysR-type" evidence="5">
    <location>
        <begin position="6"/>
        <end position="63"/>
    </location>
</feature>
<keyword evidence="6" id="KW-0614">Plasmid</keyword>
<keyword evidence="2" id="KW-0805">Transcription regulation</keyword>
<dbReference type="Pfam" id="PF03466">
    <property type="entry name" value="LysR_substrate"/>
    <property type="match status" value="1"/>
</dbReference>
<keyword evidence="4" id="KW-0804">Transcription</keyword>
<protein>
    <submittedName>
        <fullName evidence="6">Glycine cleavage system transcriptional activator</fullName>
    </submittedName>
</protein>
<sequence length="295" mass="32516">MKDRLLDVGWLRIFDAVGRLGSLTRAAQELGLSQPAVTYQIRRVEDQLGVQLFHRSQGGSRLSEPGEALFRAVHSGLERIDEAARDIRRKARAPAIRIFTDYGFAAFWLMPRVADFRRLHPQVEVHIVASQSLEDDLEENADAAVLFGGKDDFPDTARLLMPERVVPVCTPGFLARFGPFEEAAALAKAPLLHLETSGRPRWLTWTTWLAAQGVTREPAQGDLGLNTYSFVVQAALAEQGIALGWIGLVDAFLAAGTLVAIAPEVQRKDFGYWLVPHRPATGAAQALTQWLVDEA</sequence>
<evidence type="ECO:0000313" key="6">
    <source>
        <dbReference type="EMBL" id="UUP19700.1"/>
    </source>
</evidence>
<keyword evidence="7" id="KW-1185">Reference proteome</keyword>
<keyword evidence="3" id="KW-0238">DNA-binding</keyword>
<evidence type="ECO:0000256" key="3">
    <source>
        <dbReference type="ARBA" id="ARBA00023125"/>
    </source>
</evidence>
<dbReference type="PANTHER" id="PTHR30537:SF26">
    <property type="entry name" value="GLYCINE CLEAVAGE SYSTEM TRANSCRIPTIONAL ACTIVATOR"/>
    <property type="match status" value="1"/>
</dbReference>
<geneLocation type="plasmid" evidence="6 7">
    <name>p1536_1</name>
</geneLocation>
<dbReference type="InterPro" id="IPR058163">
    <property type="entry name" value="LysR-type_TF_proteobact-type"/>
</dbReference>
<dbReference type="InterPro" id="IPR036390">
    <property type="entry name" value="WH_DNA-bd_sf"/>
</dbReference>
<dbReference type="EMBL" id="CP030942">
    <property type="protein sequence ID" value="UUP19700.1"/>
    <property type="molecule type" value="Genomic_DNA"/>
</dbReference>
<dbReference type="Proteomes" id="UP001342418">
    <property type="component" value="Plasmid p1536_1"/>
</dbReference>
<reference evidence="6 7" key="1">
    <citation type="submission" date="2018-07" db="EMBL/GenBank/DDBJ databases">
        <title>Genome sequence of Nitratireductor thuwali#1536.</title>
        <authorList>
            <person name="Michoud G."/>
            <person name="Merlino G."/>
            <person name="Sefrji F.O."/>
            <person name="Daffonchio D."/>
        </authorList>
    </citation>
    <scope>NUCLEOTIDE SEQUENCE [LARGE SCALE GENOMIC DNA]</scope>
    <source>
        <strain evidence="6 7">Nit1536</strain>
        <plasmid evidence="6 7">p1536_1</plasmid>
    </source>
</reference>
<comment type="similarity">
    <text evidence="1">Belongs to the LysR transcriptional regulatory family.</text>
</comment>
<dbReference type="PANTHER" id="PTHR30537">
    <property type="entry name" value="HTH-TYPE TRANSCRIPTIONAL REGULATOR"/>
    <property type="match status" value="1"/>
</dbReference>
<accession>A0ABY5MP01</accession>
<dbReference type="Gene3D" id="3.40.190.10">
    <property type="entry name" value="Periplasmic binding protein-like II"/>
    <property type="match status" value="2"/>
</dbReference>
<gene>
    <name evidence="6" type="primary">gcvA_6</name>
    <name evidence="6" type="ORF">NTH_04212</name>
</gene>
<evidence type="ECO:0000256" key="1">
    <source>
        <dbReference type="ARBA" id="ARBA00009437"/>
    </source>
</evidence>
<dbReference type="PRINTS" id="PR00039">
    <property type="entry name" value="HTHLYSR"/>
</dbReference>
<dbReference type="SUPFAM" id="SSF53850">
    <property type="entry name" value="Periplasmic binding protein-like II"/>
    <property type="match status" value="1"/>
</dbReference>
<dbReference type="InterPro" id="IPR017786">
    <property type="entry name" value="TF_choline_sulphate-util"/>
</dbReference>
<dbReference type="InterPro" id="IPR000847">
    <property type="entry name" value="LysR_HTH_N"/>
</dbReference>
<dbReference type="InterPro" id="IPR036388">
    <property type="entry name" value="WH-like_DNA-bd_sf"/>
</dbReference>
<evidence type="ECO:0000256" key="4">
    <source>
        <dbReference type="ARBA" id="ARBA00023163"/>
    </source>
</evidence>
<evidence type="ECO:0000256" key="2">
    <source>
        <dbReference type="ARBA" id="ARBA00023015"/>
    </source>
</evidence>
<dbReference type="NCBIfam" id="TIGR03418">
    <property type="entry name" value="chol_sulf_TF"/>
    <property type="match status" value="1"/>
</dbReference>
<name>A0ABY5MP01_9HYPH</name>
<dbReference type="Pfam" id="PF00126">
    <property type="entry name" value="HTH_1"/>
    <property type="match status" value="1"/>
</dbReference>
<dbReference type="Gene3D" id="1.10.10.10">
    <property type="entry name" value="Winged helix-like DNA-binding domain superfamily/Winged helix DNA-binding domain"/>
    <property type="match status" value="1"/>
</dbReference>
<dbReference type="RefSeq" id="WP_338532155.1">
    <property type="nucleotide sequence ID" value="NZ_CP030942.1"/>
</dbReference>
<organism evidence="6 7">
    <name type="scientific">Nitratireductor thuwali</name>
    <dbReference type="NCBI Taxonomy" id="2267699"/>
    <lineage>
        <taxon>Bacteria</taxon>
        <taxon>Pseudomonadati</taxon>
        <taxon>Pseudomonadota</taxon>
        <taxon>Alphaproteobacteria</taxon>
        <taxon>Hyphomicrobiales</taxon>
        <taxon>Phyllobacteriaceae</taxon>
        <taxon>Nitratireductor</taxon>
    </lineage>
</organism>
<dbReference type="InterPro" id="IPR005119">
    <property type="entry name" value="LysR_subst-bd"/>
</dbReference>
<proteinExistence type="inferred from homology"/>
<dbReference type="PROSITE" id="PS50931">
    <property type="entry name" value="HTH_LYSR"/>
    <property type="match status" value="1"/>
</dbReference>